<dbReference type="Gene3D" id="3.40.50.300">
    <property type="entry name" value="P-loop containing nucleotide triphosphate hydrolases"/>
    <property type="match status" value="2"/>
</dbReference>
<dbReference type="PANTHER" id="PTHR47959">
    <property type="entry name" value="ATP-DEPENDENT RNA HELICASE RHLE-RELATED"/>
    <property type="match status" value="1"/>
</dbReference>
<evidence type="ECO:0000259" key="15">
    <source>
        <dbReference type="PROSITE" id="PS51194"/>
    </source>
</evidence>
<keyword evidence="9" id="KW-0539">Nucleus</keyword>
<dbReference type="PROSITE" id="PS51192">
    <property type="entry name" value="HELICASE_ATP_BIND_1"/>
    <property type="match status" value="1"/>
</dbReference>
<dbReference type="OrthoDB" id="10259843at2759"/>
<protein>
    <recommendedName>
        <fullName evidence="2">RNA helicase</fullName>
        <ecNumber evidence="2">3.6.4.13</ecNumber>
    </recommendedName>
</protein>
<dbReference type="Pfam" id="PF00270">
    <property type="entry name" value="DEAD"/>
    <property type="match status" value="1"/>
</dbReference>
<dbReference type="PROSITE" id="PS00039">
    <property type="entry name" value="DEAD_ATP_HELICASE"/>
    <property type="match status" value="1"/>
</dbReference>
<evidence type="ECO:0000256" key="3">
    <source>
        <dbReference type="ARBA" id="ARBA00022517"/>
    </source>
</evidence>
<sequence length="818" mass="90697">MAPPKKRSAPKDDDFVLTLSDDENDAFKDINEDGDDHVDKETANSTIKKRKRDTAETIQSKSKKQKPLKNGKQQKKTGEEAVSESEEEPEEEDDTGEDDGALNSDFEFDVGAAAQKDVVEGFDGWGLDDTKDGTKKNGDKQGVDIDEIISRRQAKKEAQSKKKQKKQKVESEDEGSENESNASDGGMSVDFQDDELMAEDAFGMGADGEDESGQSDAQESASEDEHAGSDDENSDDEDDDAASDNDSVATPVQHPDDVASDNDGSDAESEVDAEEEAKRKAFFAPEEQTSEQSAAELSKRSFQEFNLSRPILRGLAAVNFTNPTPIQRKTIPVALLGKDIVGSAVTGSGKTAAFVVPILERLLFRPRKVPTSRVAILMPTRELAVQCYNVATKLATYTDITFCQLVGGFSLREQENILKKRPDVIIATPGRFIDHMRNSASFTVDTLEILVLDEADRMLEDGFADELNEILTTIPKSRQTMLFSATMTDSVDKLIRVGLNRPVRLMVDSKKNTSMNLVQEFVRLRPGREDKRLGYLLHLCKEVYTGRVIVFFRQKKEAHRVRIVFGLIGLKAAELHGSMSQEQRIRSVENFREGKVSFLLATDLAARGLDIKGVETVINYEAPQSHEIYLHRVGRTARAGRSGRACTIAAEPDRKVVKAAVKASKAQGAKVASRVVDPAVADGWAKKAKDLEEEIDAVLEEEKIEKQLAQAEMQVTKSENMIKHEAEIMSRPKRTWFASEREKILSKKAGAAELNGLDSVKSKKDKQKLSNKDKKRLDDARQRNEGNIGWKKGKVDRESQKQGKIQKGKKDNKKKGKK</sequence>
<evidence type="ECO:0000256" key="7">
    <source>
        <dbReference type="ARBA" id="ARBA00022840"/>
    </source>
</evidence>
<dbReference type="GO" id="GO:0005829">
    <property type="term" value="C:cytosol"/>
    <property type="evidence" value="ECO:0007669"/>
    <property type="project" value="TreeGrafter"/>
</dbReference>
<dbReference type="SMART" id="SM00487">
    <property type="entry name" value="DEXDc"/>
    <property type="match status" value="1"/>
</dbReference>
<dbReference type="SUPFAM" id="SSF52540">
    <property type="entry name" value="P-loop containing nucleoside triphosphate hydrolases"/>
    <property type="match status" value="1"/>
</dbReference>
<dbReference type="PROSITE" id="PS51195">
    <property type="entry name" value="Q_MOTIF"/>
    <property type="match status" value="1"/>
</dbReference>
<dbReference type="SMART" id="SM00490">
    <property type="entry name" value="HELICc"/>
    <property type="match status" value="1"/>
</dbReference>
<accession>A0A5N7D8G7</accession>
<feature type="domain" description="Helicase ATP-binding" evidence="14">
    <location>
        <begin position="331"/>
        <end position="505"/>
    </location>
</feature>
<dbReference type="GO" id="GO:0005634">
    <property type="term" value="C:nucleus"/>
    <property type="evidence" value="ECO:0007669"/>
    <property type="project" value="UniProtKB-SubCell"/>
</dbReference>
<keyword evidence="7" id="KW-0067">ATP-binding</keyword>
<feature type="compositionally biased region" description="Acidic residues" evidence="13">
    <location>
        <begin position="258"/>
        <end position="275"/>
    </location>
</feature>
<evidence type="ECO:0000256" key="4">
    <source>
        <dbReference type="ARBA" id="ARBA00022741"/>
    </source>
</evidence>
<comment type="subcellular location">
    <subcellularLocation>
        <location evidence="1">Nucleus</location>
    </subcellularLocation>
</comment>
<keyword evidence="6 17" id="KW-0347">Helicase</keyword>
<dbReference type="Proteomes" id="UP000325579">
    <property type="component" value="Unassembled WGS sequence"/>
</dbReference>
<dbReference type="InterPro" id="IPR000629">
    <property type="entry name" value="RNA-helicase_DEAD-box_CS"/>
</dbReference>
<dbReference type="InterPro" id="IPR014001">
    <property type="entry name" value="Helicase_ATP-bd"/>
</dbReference>
<reference evidence="17 18" key="1">
    <citation type="submission" date="2019-04" db="EMBL/GenBank/DDBJ databases">
        <authorList>
            <consortium name="DOE Joint Genome Institute"/>
            <person name="Mondo S."/>
            <person name="Kjaerbolling I."/>
            <person name="Vesth T."/>
            <person name="Frisvad J.C."/>
            <person name="Nybo J.L."/>
            <person name="Theobald S."/>
            <person name="Kildgaard S."/>
            <person name="Isbrandt T."/>
            <person name="Kuo A."/>
            <person name="Sato A."/>
            <person name="Lyhne E.K."/>
            <person name="Kogle M.E."/>
            <person name="Wiebenga A."/>
            <person name="Kun R.S."/>
            <person name="Lubbers R.J."/>
            <person name="Makela M.R."/>
            <person name="Barry K."/>
            <person name="Chovatia M."/>
            <person name="Clum A."/>
            <person name="Daum C."/>
            <person name="Haridas S."/>
            <person name="He G."/>
            <person name="LaButti K."/>
            <person name="Lipzen A."/>
            <person name="Riley R."/>
            <person name="Salamov A."/>
            <person name="Simmons B.A."/>
            <person name="Magnuson J.K."/>
            <person name="Henrissat B."/>
            <person name="Mortensen U.H."/>
            <person name="Larsen T.O."/>
            <person name="Devries R.P."/>
            <person name="Grigoriev I.V."/>
            <person name="Machida M."/>
            <person name="Baker S.E."/>
            <person name="Andersen M.R."/>
            <person name="Cantor M.N."/>
            <person name="Hua S.X."/>
        </authorList>
    </citation>
    <scope>NUCLEOTIDE SEQUENCE [LARGE SCALE GENOMIC DNA]</scope>
    <source>
        <strain evidence="17 18">CBS 119388</strain>
    </source>
</reference>
<feature type="compositionally biased region" description="Basic and acidic residues" evidence="13">
    <location>
        <begin position="128"/>
        <end position="143"/>
    </location>
</feature>
<dbReference type="GeneID" id="43663713"/>
<evidence type="ECO:0000256" key="12">
    <source>
        <dbReference type="SAM" id="Coils"/>
    </source>
</evidence>
<dbReference type="Pfam" id="PF00271">
    <property type="entry name" value="Helicase_C"/>
    <property type="match status" value="1"/>
</dbReference>
<dbReference type="GO" id="GO:0005524">
    <property type="term" value="F:ATP binding"/>
    <property type="evidence" value="ECO:0007669"/>
    <property type="project" value="UniProtKB-KW"/>
</dbReference>
<gene>
    <name evidence="17" type="ORF">BDV37DRAFT_153499</name>
</gene>
<dbReference type="InterPro" id="IPR027417">
    <property type="entry name" value="P-loop_NTPase"/>
</dbReference>
<keyword evidence="5" id="KW-0378">Hydrolase</keyword>
<evidence type="ECO:0000256" key="11">
    <source>
        <dbReference type="PROSITE-ProRule" id="PRU00552"/>
    </source>
</evidence>
<evidence type="ECO:0000256" key="9">
    <source>
        <dbReference type="ARBA" id="ARBA00023242"/>
    </source>
</evidence>
<dbReference type="CDD" id="cd18787">
    <property type="entry name" value="SF2_C_DEAD"/>
    <property type="match status" value="1"/>
</dbReference>
<evidence type="ECO:0000256" key="2">
    <source>
        <dbReference type="ARBA" id="ARBA00012552"/>
    </source>
</evidence>
<comment type="catalytic activity">
    <reaction evidence="10">
        <text>ATP + H2O = ADP + phosphate + H(+)</text>
        <dbReference type="Rhea" id="RHEA:13065"/>
        <dbReference type="ChEBI" id="CHEBI:15377"/>
        <dbReference type="ChEBI" id="CHEBI:15378"/>
        <dbReference type="ChEBI" id="CHEBI:30616"/>
        <dbReference type="ChEBI" id="CHEBI:43474"/>
        <dbReference type="ChEBI" id="CHEBI:456216"/>
        <dbReference type="EC" id="3.6.4.13"/>
    </reaction>
</comment>
<name>A0A5N7D8G7_9EURO</name>
<dbReference type="CDD" id="cd17947">
    <property type="entry name" value="DEADc_DDX27"/>
    <property type="match status" value="1"/>
</dbReference>
<feature type="region of interest" description="Disordered" evidence="13">
    <location>
        <begin position="1"/>
        <end position="297"/>
    </location>
</feature>
<feature type="compositionally biased region" description="Basic and acidic residues" evidence="13">
    <location>
        <begin position="25"/>
        <end position="42"/>
    </location>
</feature>
<dbReference type="GO" id="GO:0003724">
    <property type="term" value="F:RNA helicase activity"/>
    <property type="evidence" value="ECO:0007669"/>
    <property type="project" value="UniProtKB-EC"/>
</dbReference>
<feature type="region of interest" description="Disordered" evidence="13">
    <location>
        <begin position="754"/>
        <end position="818"/>
    </location>
</feature>
<dbReference type="InterPro" id="IPR011545">
    <property type="entry name" value="DEAD/DEAH_box_helicase_dom"/>
</dbReference>
<feature type="compositionally biased region" description="Acidic residues" evidence="13">
    <location>
        <begin position="230"/>
        <end position="243"/>
    </location>
</feature>
<dbReference type="GO" id="GO:0003723">
    <property type="term" value="F:RNA binding"/>
    <property type="evidence" value="ECO:0007669"/>
    <property type="project" value="UniProtKB-KW"/>
</dbReference>
<feature type="short sequence motif" description="Q motif" evidence="11">
    <location>
        <begin position="300"/>
        <end position="328"/>
    </location>
</feature>
<keyword evidence="8" id="KW-0694">RNA-binding</keyword>
<keyword evidence="4" id="KW-0547">Nucleotide-binding</keyword>
<keyword evidence="12" id="KW-0175">Coiled coil</keyword>
<dbReference type="InterPro" id="IPR001650">
    <property type="entry name" value="Helicase_C-like"/>
</dbReference>
<feature type="coiled-coil region" evidence="12">
    <location>
        <begin position="681"/>
        <end position="721"/>
    </location>
</feature>
<feature type="domain" description="DEAD-box RNA helicase Q" evidence="16">
    <location>
        <begin position="300"/>
        <end position="328"/>
    </location>
</feature>
<keyword evidence="3" id="KW-0690">Ribosome biogenesis</keyword>
<evidence type="ECO:0000256" key="10">
    <source>
        <dbReference type="ARBA" id="ARBA00047984"/>
    </source>
</evidence>
<dbReference type="RefSeq" id="XP_031940059.1">
    <property type="nucleotide sequence ID" value="XM_032079022.1"/>
</dbReference>
<feature type="compositionally biased region" description="Basic residues" evidence="13">
    <location>
        <begin position="61"/>
        <end position="75"/>
    </location>
</feature>
<evidence type="ECO:0000259" key="16">
    <source>
        <dbReference type="PROSITE" id="PS51195"/>
    </source>
</evidence>
<evidence type="ECO:0000256" key="5">
    <source>
        <dbReference type="ARBA" id="ARBA00022801"/>
    </source>
</evidence>
<dbReference type="GO" id="GO:0042254">
    <property type="term" value="P:ribosome biogenesis"/>
    <property type="evidence" value="ECO:0007669"/>
    <property type="project" value="UniProtKB-KW"/>
</dbReference>
<dbReference type="GO" id="GO:0010467">
    <property type="term" value="P:gene expression"/>
    <property type="evidence" value="ECO:0007669"/>
    <property type="project" value="UniProtKB-ARBA"/>
</dbReference>
<evidence type="ECO:0000256" key="8">
    <source>
        <dbReference type="ARBA" id="ARBA00022884"/>
    </source>
</evidence>
<keyword evidence="18" id="KW-1185">Reference proteome</keyword>
<evidence type="ECO:0000256" key="13">
    <source>
        <dbReference type="SAM" id="MobiDB-lite"/>
    </source>
</evidence>
<evidence type="ECO:0000259" key="14">
    <source>
        <dbReference type="PROSITE" id="PS51192"/>
    </source>
</evidence>
<evidence type="ECO:0000256" key="1">
    <source>
        <dbReference type="ARBA" id="ARBA00004123"/>
    </source>
</evidence>
<dbReference type="EMBL" id="ML736784">
    <property type="protein sequence ID" value="KAE8402740.1"/>
    <property type="molecule type" value="Genomic_DNA"/>
</dbReference>
<dbReference type="AlphaFoldDB" id="A0A5N7D8G7"/>
<feature type="compositionally biased region" description="Basic and acidic residues" evidence="13">
    <location>
        <begin position="767"/>
        <end position="784"/>
    </location>
</feature>
<evidence type="ECO:0000313" key="18">
    <source>
        <dbReference type="Proteomes" id="UP000325579"/>
    </source>
</evidence>
<feature type="domain" description="Helicase C-terminal" evidence="15">
    <location>
        <begin position="535"/>
        <end position="679"/>
    </location>
</feature>
<evidence type="ECO:0000313" key="17">
    <source>
        <dbReference type="EMBL" id="KAE8402740.1"/>
    </source>
</evidence>
<feature type="compositionally biased region" description="Basic residues" evidence="13">
    <location>
        <begin position="804"/>
        <end position="818"/>
    </location>
</feature>
<evidence type="ECO:0000256" key="6">
    <source>
        <dbReference type="ARBA" id="ARBA00022806"/>
    </source>
</evidence>
<dbReference type="PROSITE" id="PS51194">
    <property type="entry name" value="HELICASE_CTER"/>
    <property type="match status" value="1"/>
</dbReference>
<organism evidence="17 18">
    <name type="scientific">Aspergillus pseudonomiae</name>
    <dbReference type="NCBI Taxonomy" id="1506151"/>
    <lineage>
        <taxon>Eukaryota</taxon>
        <taxon>Fungi</taxon>
        <taxon>Dikarya</taxon>
        <taxon>Ascomycota</taxon>
        <taxon>Pezizomycotina</taxon>
        <taxon>Eurotiomycetes</taxon>
        <taxon>Eurotiomycetidae</taxon>
        <taxon>Eurotiales</taxon>
        <taxon>Aspergillaceae</taxon>
        <taxon>Aspergillus</taxon>
        <taxon>Aspergillus subgen. Circumdati</taxon>
    </lineage>
</organism>
<dbReference type="InterPro" id="IPR014014">
    <property type="entry name" value="RNA_helicase_DEAD_Q_motif"/>
</dbReference>
<dbReference type="InterPro" id="IPR050079">
    <property type="entry name" value="DEAD_box_RNA_helicase"/>
</dbReference>
<dbReference type="EC" id="3.6.4.13" evidence="2"/>
<proteinExistence type="predicted"/>
<feature type="compositionally biased region" description="Acidic residues" evidence="13">
    <location>
        <begin position="81"/>
        <end position="100"/>
    </location>
</feature>
<dbReference type="PANTHER" id="PTHR47959:SF1">
    <property type="entry name" value="ATP-DEPENDENT RNA HELICASE DBPA"/>
    <property type="match status" value="1"/>
</dbReference>
<dbReference type="GO" id="GO:0016787">
    <property type="term" value="F:hydrolase activity"/>
    <property type="evidence" value="ECO:0007669"/>
    <property type="project" value="UniProtKB-KW"/>
</dbReference>